<proteinExistence type="predicted"/>
<sequence length="354" mass="41252">MRPPRFQAASSFHADLKARIKNYFQEKNLKQTGNFSLYLKACVLLIGFIGVYVHLVFFTPIWYIALFEAIILGGLTATIGFNVMHDGAHGSFSRKKWVNELAGITINFLGANVFMWKTKHNVAHHSFTNIDEHDDDLNAGAFLRLGPTQKRYKVHRFQHWYFILVYSILYFYWVFFTDYKKYVTGKVGQTPINKMKLWDHVSFWGFKVLHLFLFVLIPIYILGFMPWLIGFLLFGLATGIILSTVFQLAHVLEETNFPILDNTTNKLEDDWAVHQLKTTANFATRNKILSWFIGGLNFQIEHHLFPNISHIHYPAISKIIKETCREYGIPYIEHPKMRYAFASHVNHLRQLGRS</sequence>
<feature type="transmembrane region" description="Helical" evidence="1">
    <location>
        <begin position="61"/>
        <end position="85"/>
    </location>
</feature>
<dbReference type="PANTHER" id="PTHR19353">
    <property type="entry name" value="FATTY ACID DESATURASE 2"/>
    <property type="match status" value="1"/>
</dbReference>
<organism evidence="3 4">
    <name type="scientific">Shivajiella indica</name>
    <dbReference type="NCBI Taxonomy" id="872115"/>
    <lineage>
        <taxon>Bacteria</taxon>
        <taxon>Pseudomonadati</taxon>
        <taxon>Bacteroidota</taxon>
        <taxon>Cytophagia</taxon>
        <taxon>Cytophagales</taxon>
        <taxon>Cyclobacteriaceae</taxon>
        <taxon>Shivajiella</taxon>
    </lineage>
</organism>
<feature type="transmembrane region" description="Helical" evidence="1">
    <location>
        <begin position="97"/>
        <end position="116"/>
    </location>
</feature>
<keyword evidence="4" id="KW-1185">Reference proteome</keyword>
<feature type="transmembrane region" description="Helical" evidence="1">
    <location>
        <begin position="197"/>
        <end position="221"/>
    </location>
</feature>
<dbReference type="Proteomes" id="UP001597414">
    <property type="component" value="Unassembled WGS sequence"/>
</dbReference>
<feature type="transmembrane region" description="Helical" evidence="1">
    <location>
        <begin position="37"/>
        <end position="55"/>
    </location>
</feature>
<gene>
    <name evidence="3" type="ORF">ACFSKV_02950</name>
</gene>
<evidence type="ECO:0000313" key="4">
    <source>
        <dbReference type="Proteomes" id="UP001597414"/>
    </source>
</evidence>
<keyword evidence="1" id="KW-1133">Transmembrane helix</keyword>
<protein>
    <submittedName>
        <fullName evidence="3">Fatty acid desaturase family protein</fullName>
    </submittedName>
</protein>
<dbReference type="EMBL" id="JBHUIV010000006">
    <property type="protein sequence ID" value="MFD2200509.1"/>
    <property type="molecule type" value="Genomic_DNA"/>
</dbReference>
<dbReference type="InterPro" id="IPR005804">
    <property type="entry name" value="FA_desaturase_dom"/>
</dbReference>
<feature type="transmembrane region" description="Helical" evidence="1">
    <location>
        <begin position="227"/>
        <end position="249"/>
    </location>
</feature>
<dbReference type="PANTHER" id="PTHR19353:SF19">
    <property type="entry name" value="DELTA(5) FATTY ACID DESATURASE C-RELATED"/>
    <property type="match status" value="1"/>
</dbReference>
<name>A0ABW5B4V1_9BACT</name>
<accession>A0ABW5B4V1</accession>
<dbReference type="RefSeq" id="WP_380800238.1">
    <property type="nucleotide sequence ID" value="NZ_JBHUIV010000006.1"/>
</dbReference>
<reference evidence="4" key="1">
    <citation type="journal article" date="2019" name="Int. J. Syst. Evol. Microbiol.">
        <title>The Global Catalogue of Microorganisms (GCM) 10K type strain sequencing project: providing services to taxonomists for standard genome sequencing and annotation.</title>
        <authorList>
            <consortium name="The Broad Institute Genomics Platform"/>
            <consortium name="The Broad Institute Genome Sequencing Center for Infectious Disease"/>
            <person name="Wu L."/>
            <person name="Ma J."/>
        </authorList>
    </citation>
    <scope>NUCLEOTIDE SEQUENCE [LARGE SCALE GENOMIC DNA]</scope>
    <source>
        <strain evidence="4">KCTC 19812</strain>
    </source>
</reference>
<dbReference type="InterPro" id="IPR012171">
    <property type="entry name" value="Fatty_acid_desaturase"/>
</dbReference>
<comment type="caution">
    <text evidence="3">The sequence shown here is derived from an EMBL/GenBank/DDBJ whole genome shotgun (WGS) entry which is preliminary data.</text>
</comment>
<dbReference type="CDD" id="cd03506">
    <property type="entry name" value="Delta6-FADS-like"/>
    <property type="match status" value="1"/>
</dbReference>
<feature type="domain" description="Fatty acid desaturase" evidence="2">
    <location>
        <begin position="69"/>
        <end position="333"/>
    </location>
</feature>
<feature type="transmembrane region" description="Helical" evidence="1">
    <location>
        <begin position="159"/>
        <end position="176"/>
    </location>
</feature>
<evidence type="ECO:0000313" key="3">
    <source>
        <dbReference type="EMBL" id="MFD2200509.1"/>
    </source>
</evidence>
<keyword evidence="1" id="KW-0472">Membrane</keyword>
<dbReference type="PIRSF" id="PIRSF015921">
    <property type="entry name" value="FA_sphinglp_des"/>
    <property type="match status" value="1"/>
</dbReference>
<evidence type="ECO:0000256" key="1">
    <source>
        <dbReference type="SAM" id="Phobius"/>
    </source>
</evidence>
<dbReference type="Pfam" id="PF00487">
    <property type="entry name" value="FA_desaturase"/>
    <property type="match status" value="1"/>
</dbReference>
<keyword evidence="1" id="KW-0812">Transmembrane</keyword>
<evidence type="ECO:0000259" key="2">
    <source>
        <dbReference type="Pfam" id="PF00487"/>
    </source>
</evidence>